<dbReference type="PANTHER" id="PTHR46056:SF12">
    <property type="entry name" value="LONG-CHAIN-ALCOHOL OXIDASE"/>
    <property type="match status" value="1"/>
</dbReference>
<dbReference type="Pfam" id="PF05199">
    <property type="entry name" value="GMC_oxred_C"/>
    <property type="match status" value="1"/>
</dbReference>
<dbReference type="KEGG" id="bbae:FRD01_21620"/>
<evidence type="ECO:0000256" key="2">
    <source>
        <dbReference type="ARBA" id="ARBA00022630"/>
    </source>
</evidence>
<keyword evidence="3" id="KW-0274">FAD</keyword>
<organism evidence="6 7">
    <name type="scientific">Microvenator marinus</name>
    <dbReference type="NCBI Taxonomy" id="2600177"/>
    <lineage>
        <taxon>Bacteria</taxon>
        <taxon>Deltaproteobacteria</taxon>
        <taxon>Bradymonadales</taxon>
        <taxon>Microvenatoraceae</taxon>
        <taxon>Microvenator</taxon>
    </lineage>
</organism>
<keyword evidence="7" id="KW-1185">Reference proteome</keyword>
<dbReference type="InterPro" id="IPR007867">
    <property type="entry name" value="GMC_OxRtase_C"/>
</dbReference>
<evidence type="ECO:0000259" key="5">
    <source>
        <dbReference type="PROSITE" id="PS51379"/>
    </source>
</evidence>
<dbReference type="GO" id="GO:0016614">
    <property type="term" value="F:oxidoreductase activity, acting on CH-OH group of donors"/>
    <property type="evidence" value="ECO:0007669"/>
    <property type="project" value="InterPro"/>
</dbReference>
<evidence type="ECO:0000256" key="4">
    <source>
        <dbReference type="ARBA" id="ARBA00023002"/>
    </source>
</evidence>
<dbReference type="AlphaFoldDB" id="A0A5B8Y0C2"/>
<dbReference type="PROSITE" id="PS51379">
    <property type="entry name" value="4FE4S_FER_2"/>
    <property type="match status" value="1"/>
</dbReference>
<dbReference type="RefSeq" id="WP_146963016.1">
    <property type="nucleotide sequence ID" value="NZ_CP042467.1"/>
</dbReference>
<dbReference type="Proteomes" id="UP000321595">
    <property type="component" value="Chromosome"/>
</dbReference>
<protein>
    <recommendedName>
        <fullName evidence="5">4Fe-4S ferredoxin-type domain-containing protein</fullName>
    </recommendedName>
</protein>
<evidence type="ECO:0000313" key="7">
    <source>
        <dbReference type="Proteomes" id="UP000321595"/>
    </source>
</evidence>
<keyword evidence="2" id="KW-0285">Flavoprotein</keyword>
<dbReference type="Gene3D" id="3.50.50.60">
    <property type="entry name" value="FAD/NAD(P)-binding domain"/>
    <property type="match status" value="2"/>
</dbReference>
<name>A0A5B8Y0C2_9DELT</name>
<dbReference type="GO" id="GO:0050660">
    <property type="term" value="F:flavin adenine dinucleotide binding"/>
    <property type="evidence" value="ECO:0007669"/>
    <property type="project" value="InterPro"/>
</dbReference>
<dbReference type="OrthoDB" id="337582at2"/>
<dbReference type="SUPFAM" id="SSF51905">
    <property type="entry name" value="FAD/NAD(P)-binding domain"/>
    <property type="match status" value="1"/>
</dbReference>
<proteinExistence type="inferred from homology"/>
<comment type="similarity">
    <text evidence="1">Belongs to the GMC oxidoreductase family.</text>
</comment>
<evidence type="ECO:0000313" key="6">
    <source>
        <dbReference type="EMBL" id="QED29783.1"/>
    </source>
</evidence>
<dbReference type="InterPro" id="IPR000172">
    <property type="entry name" value="GMC_OxRdtase_N"/>
</dbReference>
<evidence type="ECO:0000256" key="3">
    <source>
        <dbReference type="ARBA" id="ARBA00022827"/>
    </source>
</evidence>
<accession>A0A5B8Y0C2</accession>
<evidence type="ECO:0000256" key="1">
    <source>
        <dbReference type="ARBA" id="ARBA00010790"/>
    </source>
</evidence>
<dbReference type="Pfam" id="PF00732">
    <property type="entry name" value="GMC_oxred_N"/>
    <property type="match status" value="1"/>
</dbReference>
<dbReference type="PANTHER" id="PTHR46056">
    <property type="entry name" value="LONG-CHAIN-ALCOHOL OXIDASE"/>
    <property type="match status" value="1"/>
</dbReference>
<gene>
    <name evidence="6" type="ORF">FRD01_21620</name>
</gene>
<dbReference type="InterPro" id="IPR017896">
    <property type="entry name" value="4Fe4S_Fe-S-bd"/>
</dbReference>
<sequence>MGFTFFETMSGEFRIDHKPMKATVWLACEVPQIEAFNDGVIRLDGVIHIDSWADDLPLSGELRISFLRKKTLEYELRFDDHEGRKCRIEGRKDLGITRRLLGMTHLNCEVFCESSLVGSGYLEFDLRDLMSFLGSPQAGTSARHLPIAAGPEPEDVEALRMAMEELISAGAKVPAVSEKTLSRTLKLISQLPPHAQKGYWAALHAYNALRSDGLKRVVSLPIMIGHFGRPDYLDAIGVPAYDNPVREPRERWHQQLVGPEVLENESTIECDVVVVGTGAGGAPLAASLAEKGFAVALVEEGRWADRADFSGELETRISKFWRDSGLSTIVSNAPLMVPTGRVVGGTTVINSGTSFGTPHAVLKEWRELGFGSDFEPDNFSEWTQKVARELGIAPAQDAWLGAIAGRVAVGAEHLRDRFPELEHGPLPRNAPGCDGQGLCTLGCPTGAKRSTDQSWVPRALKAGAQCFTGLRVARVLMRGDKAVGVVARGLDEFGVHKELRIKARAVVISCGTFGSPILLQESGINLPALGKNLSVHPALGVIAEFPHSLGEPWRAIPQSYGVHGVGDSRIRYEGFYVPPGLMAAALGEYNDALNSWMDSVNRVGQFGFMVRDRGVGTVRRGPGGRPIVTYKITPDVLSLMKIGLANLCEIMLAGGAERINIGVRGLGDIASVDHARALSSEGIKPWHLSPMAFHPLGTCAMGVSAKSAVVDLRHQVFGTEGLYVVDGASVPSSLGVNPQVTIMSMALRAADLLAQDLS</sequence>
<dbReference type="InterPro" id="IPR036188">
    <property type="entry name" value="FAD/NAD-bd_sf"/>
</dbReference>
<reference evidence="6 7" key="1">
    <citation type="submission" date="2019-08" db="EMBL/GenBank/DDBJ databases">
        <authorList>
            <person name="Liang Q."/>
        </authorList>
    </citation>
    <scope>NUCLEOTIDE SEQUENCE [LARGE SCALE GENOMIC DNA]</scope>
    <source>
        <strain evidence="6 7">V1718</strain>
    </source>
</reference>
<feature type="domain" description="4Fe-4S ferredoxin-type" evidence="5">
    <location>
        <begin position="424"/>
        <end position="453"/>
    </location>
</feature>
<dbReference type="EMBL" id="CP042467">
    <property type="protein sequence ID" value="QED29783.1"/>
    <property type="molecule type" value="Genomic_DNA"/>
</dbReference>
<keyword evidence="4" id="KW-0560">Oxidoreductase</keyword>